<evidence type="ECO:0000313" key="8">
    <source>
        <dbReference type="Proteomes" id="UP000612899"/>
    </source>
</evidence>
<dbReference type="InterPro" id="IPR019734">
    <property type="entry name" value="TPR_rpt"/>
</dbReference>
<evidence type="ECO:0000256" key="1">
    <source>
        <dbReference type="ARBA" id="ARBA00005820"/>
    </source>
</evidence>
<dbReference type="InterPro" id="IPR051677">
    <property type="entry name" value="AfsR-DnrI-RedD_regulator"/>
</dbReference>
<evidence type="ECO:0000313" key="7">
    <source>
        <dbReference type="EMBL" id="GIH04403.1"/>
    </source>
</evidence>
<protein>
    <submittedName>
        <fullName evidence="7">SARP family transcriptional regulator</fullName>
    </submittedName>
</protein>
<proteinExistence type="inferred from homology"/>
<dbReference type="PRINTS" id="PR00364">
    <property type="entry name" value="DISEASERSIST"/>
</dbReference>
<dbReference type="CDD" id="cd15831">
    <property type="entry name" value="BTAD"/>
    <property type="match status" value="1"/>
</dbReference>
<reference evidence="7" key="1">
    <citation type="submission" date="2021-01" db="EMBL/GenBank/DDBJ databases">
        <title>Whole genome shotgun sequence of Rhizocola hellebori NBRC 109834.</title>
        <authorList>
            <person name="Komaki H."/>
            <person name="Tamura T."/>
        </authorList>
    </citation>
    <scope>NUCLEOTIDE SEQUENCE</scope>
    <source>
        <strain evidence="7">NBRC 109834</strain>
    </source>
</reference>
<dbReference type="SMART" id="SM00862">
    <property type="entry name" value="Trans_reg_C"/>
    <property type="match status" value="1"/>
</dbReference>
<keyword evidence="8" id="KW-1185">Reference proteome</keyword>
<dbReference type="SMART" id="SM00028">
    <property type="entry name" value="TPR"/>
    <property type="match status" value="6"/>
</dbReference>
<gene>
    <name evidence="7" type="ORF">Rhe02_24700</name>
</gene>
<dbReference type="Pfam" id="PF03704">
    <property type="entry name" value="BTAD"/>
    <property type="match status" value="1"/>
</dbReference>
<dbReference type="PROSITE" id="PS51755">
    <property type="entry name" value="OMPR_PHOB"/>
    <property type="match status" value="1"/>
</dbReference>
<feature type="DNA-binding region" description="OmpR/PhoB-type" evidence="5">
    <location>
        <begin position="1"/>
        <end position="89"/>
    </location>
</feature>
<keyword evidence="4" id="KW-0804">Transcription</keyword>
<comment type="similarity">
    <text evidence="1">Belongs to the AfsR/DnrI/RedD regulatory family.</text>
</comment>
<dbReference type="GO" id="GO:0000160">
    <property type="term" value="P:phosphorelay signal transduction system"/>
    <property type="evidence" value="ECO:0007669"/>
    <property type="project" value="InterPro"/>
</dbReference>
<feature type="domain" description="OmpR/PhoB-type" evidence="6">
    <location>
        <begin position="1"/>
        <end position="89"/>
    </location>
</feature>
<dbReference type="Pfam" id="PF00931">
    <property type="entry name" value="NB-ARC"/>
    <property type="match status" value="1"/>
</dbReference>
<dbReference type="SMART" id="SM01043">
    <property type="entry name" value="BTAD"/>
    <property type="match status" value="1"/>
</dbReference>
<keyword evidence="2" id="KW-0805">Transcription regulation</keyword>
<dbReference type="PANTHER" id="PTHR35807">
    <property type="entry name" value="TRANSCRIPTIONAL REGULATOR REDD-RELATED"/>
    <property type="match status" value="1"/>
</dbReference>
<dbReference type="EMBL" id="BONY01000012">
    <property type="protein sequence ID" value="GIH04403.1"/>
    <property type="molecule type" value="Genomic_DNA"/>
</dbReference>
<evidence type="ECO:0000256" key="4">
    <source>
        <dbReference type="ARBA" id="ARBA00023163"/>
    </source>
</evidence>
<evidence type="ECO:0000259" key="6">
    <source>
        <dbReference type="PROSITE" id="PS51755"/>
    </source>
</evidence>
<dbReference type="Pfam" id="PF13424">
    <property type="entry name" value="TPR_12"/>
    <property type="match status" value="1"/>
</dbReference>
<dbReference type="InterPro" id="IPR001867">
    <property type="entry name" value="OmpR/PhoB-type_DNA-bd"/>
</dbReference>
<dbReference type="InterPro" id="IPR016032">
    <property type="entry name" value="Sig_transdc_resp-reg_C-effctor"/>
</dbReference>
<sequence length="998" mass="107933">MQFGVLGPLSVYRGGVLHDSLAPKLQRLLALLLCDPGAPVHPEAIAEALWEGNPPPSARKTVQIYAHRLRRIVGAQRLRRGPGGYVLEVGPEELDALLFVQLAEQAKAAQLAGDLATAEALFGEALVLWRGEQAFADVCDLPAVSAERSRLEELRLNAIEGREAIGLELGHHRERTAELAAIVGRYPYREGLRAQLMLALYRSGRQAEALEVYRQGRQLLADELGIDPDPQLQRLHQQMLRNDPLLDAPSAQPTGGGRRFLPHGPADFVGRQDYLRWLDAKSANATPVLVTAIAGIGGVGKTALALHWAHREHGRFPDGQLYVNLRGYDPGPPMRVMDALGHLLRCLGLSPQDLPVTLDDTVARYRAVLADKRVLVVLDNANTAEQVRPLLPSSPGSLALITSRDKLSGLIAREGAVRLTLDLMSPEESRELLRRIVGDARIDEDAAAADRLLVLCGGLPLALRIAAAQLTDRPDLRLADYVAKLTREGPVTGLALEGDETYAVRAILDGSYEALPIEAQRVFRLFAAAPGSDLSAESIAALTQRAVSEVLTTLDILTGAHLVYAEAGRYSLHDLVREYVELRARQDPQEVDAAWRSLAGYQMRASKLALSFMVGGKPYEPEPGLTPQITSAGSAVAWLEAEQGNLSASVVAATAAGDRELMREVAQPLWRYFFFAGRVGDWAATFESALEAAQHLGERHPIRVDILSLLGSAYAVGGRHDLAVAVLTDCVEARQALGDRDGETKARINLAISYERQGLYPEAMVQMESALASCQHSEDRTLEMLLLGGNMPVALNKMGEHARARDCLLKGVALADQVGSEFEILRAKQNLGDTYVLLGQPEVALPLLQESMELAQKIGNARTVAIAMATIADALRGLGDFKAAVEMAERAYDSIRVMGHQTTECELLNALACNQLAAGQIEEARRSYETAQELAVATGSAHERARALVGLARLTGASDPETAKEHLTEALPLLAASPKEAEEARRLLAALTDHRSAS</sequence>
<dbReference type="Gene3D" id="1.10.10.10">
    <property type="entry name" value="Winged helix-like DNA-binding domain superfamily/Winged helix DNA-binding domain"/>
    <property type="match status" value="1"/>
</dbReference>
<keyword evidence="3 5" id="KW-0238">DNA-binding</keyword>
<comment type="caution">
    <text evidence="7">The sequence shown here is derived from an EMBL/GenBank/DDBJ whole genome shotgun (WGS) entry which is preliminary data.</text>
</comment>
<dbReference type="GO" id="GO:0003677">
    <property type="term" value="F:DNA binding"/>
    <property type="evidence" value="ECO:0007669"/>
    <property type="project" value="UniProtKB-UniRule"/>
</dbReference>
<dbReference type="GO" id="GO:0006355">
    <property type="term" value="P:regulation of DNA-templated transcription"/>
    <property type="evidence" value="ECO:0007669"/>
    <property type="project" value="InterPro"/>
</dbReference>
<dbReference type="InterPro" id="IPR011990">
    <property type="entry name" value="TPR-like_helical_dom_sf"/>
</dbReference>
<name>A0A8J3Q6Z1_9ACTN</name>
<dbReference type="SUPFAM" id="SSF46894">
    <property type="entry name" value="C-terminal effector domain of the bipartite response regulators"/>
    <property type="match status" value="1"/>
</dbReference>
<dbReference type="InterPro" id="IPR002182">
    <property type="entry name" value="NB-ARC"/>
</dbReference>
<dbReference type="Gene3D" id="1.25.40.10">
    <property type="entry name" value="Tetratricopeptide repeat domain"/>
    <property type="match status" value="3"/>
</dbReference>
<dbReference type="SUPFAM" id="SSF52540">
    <property type="entry name" value="P-loop containing nucleoside triphosphate hydrolases"/>
    <property type="match status" value="1"/>
</dbReference>
<dbReference type="GO" id="GO:0043531">
    <property type="term" value="F:ADP binding"/>
    <property type="evidence" value="ECO:0007669"/>
    <property type="project" value="InterPro"/>
</dbReference>
<dbReference type="SUPFAM" id="SSF48452">
    <property type="entry name" value="TPR-like"/>
    <property type="match status" value="3"/>
</dbReference>
<dbReference type="InterPro" id="IPR005158">
    <property type="entry name" value="BTAD"/>
</dbReference>
<dbReference type="AlphaFoldDB" id="A0A8J3Q6Z1"/>
<evidence type="ECO:0000256" key="2">
    <source>
        <dbReference type="ARBA" id="ARBA00023015"/>
    </source>
</evidence>
<dbReference type="Proteomes" id="UP000612899">
    <property type="component" value="Unassembled WGS sequence"/>
</dbReference>
<dbReference type="InterPro" id="IPR027417">
    <property type="entry name" value="P-loop_NTPase"/>
</dbReference>
<accession>A0A8J3Q6Z1</accession>
<dbReference type="Gene3D" id="3.40.50.300">
    <property type="entry name" value="P-loop containing nucleotide triphosphate hydrolases"/>
    <property type="match status" value="1"/>
</dbReference>
<evidence type="ECO:0000256" key="5">
    <source>
        <dbReference type="PROSITE-ProRule" id="PRU01091"/>
    </source>
</evidence>
<dbReference type="InterPro" id="IPR036388">
    <property type="entry name" value="WH-like_DNA-bd_sf"/>
</dbReference>
<evidence type="ECO:0000256" key="3">
    <source>
        <dbReference type="ARBA" id="ARBA00023125"/>
    </source>
</evidence>
<dbReference type="PANTHER" id="PTHR35807:SF1">
    <property type="entry name" value="TRANSCRIPTIONAL REGULATOR REDD"/>
    <property type="match status" value="1"/>
</dbReference>
<organism evidence="7 8">
    <name type="scientific">Rhizocola hellebori</name>
    <dbReference type="NCBI Taxonomy" id="1392758"/>
    <lineage>
        <taxon>Bacteria</taxon>
        <taxon>Bacillati</taxon>
        <taxon>Actinomycetota</taxon>
        <taxon>Actinomycetes</taxon>
        <taxon>Micromonosporales</taxon>
        <taxon>Micromonosporaceae</taxon>
        <taxon>Rhizocola</taxon>
    </lineage>
</organism>